<comment type="similarity">
    <text evidence="2">Belongs to the GSP G family.</text>
</comment>
<dbReference type="Pfam" id="PF07963">
    <property type="entry name" value="N_methyl"/>
    <property type="match status" value="1"/>
</dbReference>
<keyword evidence="6" id="KW-0997">Cell inner membrane</keyword>
<comment type="caution">
    <text evidence="13">The sequence shown here is derived from an EMBL/GenBank/DDBJ whole genome shotgun (WGS) entry which is preliminary data.</text>
</comment>
<evidence type="ECO:0000259" key="12">
    <source>
        <dbReference type="Pfam" id="PF08334"/>
    </source>
</evidence>
<dbReference type="NCBIfam" id="TIGR01710">
    <property type="entry name" value="typeII_sec_gspG"/>
    <property type="match status" value="1"/>
</dbReference>
<dbReference type="InterPro" id="IPR045584">
    <property type="entry name" value="Pilin-like"/>
</dbReference>
<dbReference type="SUPFAM" id="SSF54523">
    <property type="entry name" value="Pili subunits"/>
    <property type="match status" value="1"/>
</dbReference>
<evidence type="ECO:0000256" key="1">
    <source>
        <dbReference type="ARBA" id="ARBA00004377"/>
    </source>
</evidence>
<evidence type="ECO:0000256" key="5">
    <source>
        <dbReference type="ARBA" id="ARBA00022481"/>
    </source>
</evidence>
<keyword evidence="7 11" id="KW-0812">Transmembrane</keyword>
<feature type="transmembrane region" description="Helical" evidence="11">
    <location>
        <begin position="40"/>
        <end position="61"/>
    </location>
</feature>
<dbReference type="Pfam" id="PF08334">
    <property type="entry name" value="T2SSG"/>
    <property type="match status" value="1"/>
</dbReference>
<evidence type="ECO:0000256" key="10">
    <source>
        <dbReference type="SAM" id="MobiDB-lite"/>
    </source>
</evidence>
<dbReference type="Gene3D" id="3.30.700.10">
    <property type="entry name" value="Glycoprotein, Type 4 Pilin"/>
    <property type="match status" value="1"/>
</dbReference>
<keyword evidence="4" id="KW-1003">Cell membrane</keyword>
<dbReference type="InterPro" id="IPR012902">
    <property type="entry name" value="N_methyl_site"/>
</dbReference>
<feature type="domain" description="Type II secretion system protein GspG C-terminal" evidence="12">
    <location>
        <begin position="63"/>
        <end position="172"/>
    </location>
</feature>
<dbReference type="NCBIfam" id="TIGR02532">
    <property type="entry name" value="IV_pilin_GFxxxE"/>
    <property type="match status" value="1"/>
</dbReference>
<dbReference type="EMBL" id="AVPH01000284">
    <property type="protein sequence ID" value="ERE00062.1"/>
    <property type="molecule type" value="Genomic_DNA"/>
</dbReference>
<comment type="subcellular location">
    <subcellularLocation>
        <location evidence="1">Cell inner membrane</location>
        <topology evidence="1">Single-pass membrane protein</topology>
    </subcellularLocation>
</comment>
<keyword evidence="8 11" id="KW-1133">Transmembrane helix</keyword>
<keyword evidence="9 11" id="KW-0472">Membrane</keyword>
<evidence type="ECO:0000256" key="3">
    <source>
        <dbReference type="ARBA" id="ARBA00020042"/>
    </source>
</evidence>
<organism evidence="13 14">
    <name type="scientific">Pseudogulbenkiania ferrooxidans EGD-HP2</name>
    <dbReference type="NCBI Taxonomy" id="1388764"/>
    <lineage>
        <taxon>Bacteria</taxon>
        <taxon>Pseudomonadati</taxon>
        <taxon>Pseudomonadota</taxon>
        <taxon>Betaproteobacteria</taxon>
        <taxon>Neisseriales</taxon>
        <taxon>Chromobacteriaceae</taxon>
        <taxon>Pseudogulbenkiania</taxon>
    </lineage>
</organism>
<name>A0ABN0N254_9NEIS</name>
<dbReference type="PROSITE" id="PS00409">
    <property type="entry name" value="PROKAR_NTER_METHYL"/>
    <property type="match status" value="1"/>
</dbReference>
<keyword evidence="5" id="KW-0488">Methylation</keyword>
<reference evidence="13 14" key="1">
    <citation type="journal article" date="2013" name="Genome Announc.">
        <title>Genome Sequence of the Pigment-Producing Bacterium Pseudogulbenkiania ferrooxidans, Isolated from Loktak Lake.</title>
        <authorList>
            <person name="Puranik S."/>
            <person name="Talkal R."/>
            <person name="Qureshi A."/>
            <person name="Khardenavis A."/>
            <person name="Kapley A."/>
            <person name="Purohit H.J."/>
        </authorList>
    </citation>
    <scope>NUCLEOTIDE SEQUENCE [LARGE SCALE GENOMIC DNA]</scope>
    <source>
        <strain evidence="13 14">EGD-HP2</strain>
    </source>
</reference>
<evidence type="ECO:0000256" key="9">
    <source>
        <dbReference type="ARBA" id="ARBA00023136"/>
    </source>
</evidence>
<gene>
    <name evidence="13" type="ORF">O166_15465</name>
</gene>
<evidence type="ECO:0000313" key="13">
    <source>
        <dbReference type="EMBL" id="ERE00062.1"/>
    </source>
</evidence>
<dbReference type="Proteomes" id="UP000016426">
    <property type="component" value="Unassembled WGS sequence"/>
</dbReference>
<dbReference type="PANTHER" id="PTHR30093">
    <property type="entry name" value="GENERAL SECRETION PATHWAY PROTEIN G"/>
    <property type="match status" value="1"/>
</dbReference>
<feature type="compositionally biased region" description="Basic and acidic residues" evidence="10">
    <location>
        <begin position="1"/>
        <end position="14"/>
    </location>
</feature>
<proteinExistence type="inferred from homology"/>
<evidence type="ECO:0000256" key="7">
    <source>
        <dbReference type="ARBA" id="ARBA00022692"/>
    </source>
</evidence>
<feature type="region of interest" description="Disordered" evidence="10">
    <location>
        <begin position="1"/>
        <end position="26"/>
    </location>
</feature>
<evidence type="ECO:0000256" key="2">
    <source>
        <dbReference type="ARBA" id="ARBA00009984"/>
    </source>
</evidence>
<sequence>MDREWARRGGRNDLEETPGSIPGMHLGENMKAVRRAAQRGFTLIEIMVVIVILGVLAALVVPKVMSRPDEARIVAAKQDIGAISQALKLYRLDNGRYPSTDQGLSALVQKPSAAPEPKNWKPGGYLERLPKDPWGNAYQYANPGTHGEIDIWSFGADGEPGGENNDADIGNWDSGK</sequence>
<evidence type="ECO:0000256" key="4">
    <source>
        <dbReference type="ARBA" id="ARBA00022475"/>
    </source>
</evidence>
<accession>A0ABN0N254</accession>
<dbReference type="InterPro" id="IPR000983">
    <property type="entry name" value="Bac_GSPG_pilin"/>
</dbReference>
<evidence type="ECO:0000313" key="14">
    <source>
        <dbReference type="Proteomes" id="UP000016426"/>
    </source>
</evidence>
<protein>
    <recommendedName>
        <fullName evidence="3">Type II secretion system core protein G</fullName>
    </recommendedName>
</protein>
<dbReference type="PRINTS" id="PR00813">
    <property type="entry name" value="BCTERIALGSPG"/>
</dbReference>
<evidence type="ECO:0000256" key="8">
    <source>
        <dbReference type="ARBA" id="ARBA00022989"/>
    </source>
</evidence>
<dbReference type="PANTHER" id="PTHR30093:SF44">
    <property type="entry name" value="TYPE II SECRETION SYSTEM CORE PROTEIN G"/>
    <property type="match status" value="1"/>
</dbReference>
<evidence type="ECO:0000256" key="6">
    <source>
        <dbReference type="ARBA" id="ARBA00022519"/>
    </source>
</evidence>
<dbReference type="InterPro" id="IPR010054">
    <property type="entry name" value="Type2_sec_GspG"/>
</dbReference>
<feature type="region of interest" description="Disordered" evidence="10">
    <location>
        <begin position="153"/>
        <end position="176"/>
    </location>
</feature>
<keyword evidence="14" id="KW-1185">Reference proteome</keyword>
<evidence type="ECO:0000256" key="11">
    <source>
        <dbReference type="SAM" id="Phobius"/>
    </source>
</evidence>
<dbReference type="InterPro" id="IPR013545">
    <property type="entry name" value="T2SS_protein-GspG_C"/>
</dbReference>